<dbReference type="PANTHER" id="PTHR31350:SF27">
    <property type="entry name" value="HEMIMETHYLATED DNA-BINDING DOMAIN-CONTAINING PROTEIN"/>
    <property type="match status" value="1"/>
</dbReference>
<name>A0A842HCW2_9BACT</name>
<evidence type="ECO:0000256" key="1">
    <source>
        <dbReference type="ARBA" id="ARBA00007100"/>
    </source>
</evidence>
<comment type="similarity">
    <text evidence="1">Belongs to the UPF0162 family.</text>
</comment>
<sequence length="285" mass="32715">MNPHATPERKAALLALLDDPSKAVRTAVLEAYRELGETGVSWLREAVRADGDRADDARRVLHELREDDPKAAFIEFIHSYRYELETGALMLNRTWYPDLDLAECCLFLDAIADRCEQLFCEPSTDFEKCRVLNRVIFHEYGFSGDQEDFYHPDNSFLNRVLERRRGLPITLSIVYLLVAYRCGLPLEPVGFPGRFMVGCYTEGEPFFIDVFESGVFRTAEELEAMLESHRLESDPGILAPISVGEVLVRCCRNLVNQFTRARDPESARLYADFVHEFENAYKRKA</sequence>
<dbReference type="RefSeq" id="WP_185674897.1">
    <property type="nucleotide sequence ID" value="NZ_JACHVB010000020.1"/>
</dbReference>
<comment type="caution">
    <text evidence="3">The sequence shown here is derived from an EMBL/GenBank/DDBJ whole genome shotgun (WGS) entry which is preliminary data.</text>
</comment>
<reference evidence="3 4" key="1">
    <citation type="submission" date="2020-07" db="EMBL/GenBank/DDBJ databases">
        <authorList>
            <person name="Feng X."/>
        </authorList>
    </citation>
    <scope>NUCLEOTIDE SEQUENCE [LARGE SCALE GENOMIC DNA]</scope>
    <source>
        <strain evidence="3 4">JCM31066</strain>
    </source>
</reference>
<dbReference type="Pfam" id="PF13369">
    <property type="entry name" value="Transglut_core2"/>
    <property type="match status" value="1"/>
</dbReference>
<feature type="domain" description="Protein SirB1 N-terminal" evidence="2">
    <location>
        <begin position="107"/>
        <end position="252"/>
    </location>
</feature>
<dbReference type="EMBL" id="JACHVB010000020">
    <property type="protein sequence ID" value="MBC2593908.1"/>
    <property type="molecule type" value="Genomic_DNA"/>
</dbReference>
<dbReference type="PANTHER" id="PTHR31350">
    <property type="entry name" value="SI:DKEY-261L7.2"/>
    <property type="match status" value="1"/>
</dbReference>
<evidence type="ECO:0000313" key="4">
    <source>
        <dbReference type="Proteomes" id="UP000546464"/>
    </source>
</evidence>
<evidence type="ECO:0000313" key="3">
    <source>
        <dbReference type="EMBL" id="MBC2593908.1"/>
    </source>
</evidence>
<keyword evidence="4" id="KW-1185">Reference proteome</keyword>
<dbReference type="Proteomes" id="UP000546464">
    <property type="component" value="Unassembled WGS sequence"/>
</dbReference>
<evidence type="ECO:0000259" key="2">
    <source>
        <dbReference type="Pfam" id="PF13369"/>
    </source>
</evidence>
<protein>
    <recommendedName>
        <fullName evidence="2">Protein SirB1 N-terminal domain-containing protein</fullName>
    </recommendedName>
</protein>
<organism evidence="3 4">
    <name type="scientific">Ruficoccus amylovorans</name>
    <dbReference type="NCBI Taxonomy" id="1804625"/>
    <lineage>
        <taxon>Bacteria</taxon>
        <taxon>Pseudomonadati</taxon>
        <taxon>Verrucomicrobiota</taxon>
        <taxon>Opitutia</taxon>
        <taxon>Puniceicoccales</taxon>
        <taxon>Cerasicoccaceae</taxon>
        <taxon>Ruficoccus</taxon>
    </lineage>
</organism>
<accession>A0A842HCW2</accession>
<gene>
    <name evidence="3" type="ORF">H5P28_06500</name>
</gene>
<proteinExistence type="inferred from homology"/>
<dbReference type="AlphaFoldDB" id="A0A842HCW2"/>
<dbReference type="InterPro" id="IPR032698">
    <property type="entry name" value="SirB1_N"/>
</dbReference>